<proteinExistence type="predicted"/>
<dbReference type="Pfam" id="PF13240">
    <property type="entry name" value="Zn_Ribbon_1"/>
    <property type="match status" value="1"/>
</dbReference>
<dbReference type="EMBL" id="BARS01006661">
    <property type="protein sequence ID" value="GAF71873.1"/>
    <property type="molecule type" value="Genomic_DNA"/>
</dbReference>
<evidence type="ECO:0000313" key="2">
    <source>
        <dbReference type="EMBL" id="GAF71873.1"/>
    </source>
</evidence>
<sequence length="43" mass="4696">MPVIAAVVKCKKCGAEVRSDWKFCPNCADKITCTGKYEACAKK</sequence>
<dbReference type="AlphaFoldDB" id="X0RSX6"/>
<comment type="caution">
    <text evidence="2">The sequence shown here is derived from an EMBL/GenBank/DDBJ whole genome shotgun (WGS) entry which is preliminary data.</text>
</comment>
<gene>
    <name evidence="2" type="ORF">S01H1_12945</name>
</gene>
<evidence type="ECO:0000259" key="1">
    <source>
        <dbReference type="Pfam" id="PF13240"/>
    </source>
</evidence>
<feature type="domain" description="Zinc-ribbon" evidence="1">
    <location>
        <begin position="9"/>
        <end position="28"/>
    </location>
</feature>
<name>X0RSX6_9ZZZZ</name>
<accession>X0RSX6</accession>
<protein>
    <recommendedName>
        <fullName evidence="1">Zinc-ribbon domain-containing protein</fullName>
    </recommendedName>
</protein>
<dbReference type="InterPro" id="IPR026870">
    <property type="entry name" value="Zinc_ribbon_dom"/>
</dbReference>
<organism evidence="2">
    <name type="scientific">marine sediment metagenome</name>
    <dbReference type="NCBI Taxonomy" id="412755"/>
    <lineage>
        <taxon>unclassified sequences</taxon>
        <taxon>metagenomes</taxon>
        <taxon>ecological metagenomes</taxon>
    </lineage>
</organism>
<reference evidence="2" key="1">
    <citation type="journal article" date="2014" name="Front. Microbiol.">
        <title>High frequency of phylogenetically diverse reductive dehalogenase-homologous genes in deep subseafloor sedimentary metagenomes.</title>
        <authorList>
            <person name="Kawai M."/>
            <person name="Futagami T."/>
            <person name="Toyoda A."/>
            <person name="Takaki Y."/>
            <person name="Nishi S."/>
            <person name="Hori S."/>
            <person name="Arai W."/>
            <person name="Tsubouchi T."/>
            <person name="Morono Y."/>
            <person name="Uchiyama I."/>
            <person name="Ito T."/>
            <person name="Fujiyama A."/>
            <person name="Inagaki F."/>
            <person name="Takami H."/>
        </authorList>
    </citation>
    <scope>NUCLEOTIDE SEQUENCE</scope>
    <source>
        <strain evidence="2">Expedition CK06-06</strain>
    </source>
</reference>